<gene>
    <name evidence="5" type="ORF">CWS20_23050</name>
</gene>
<evidence type="ECO:0000256" key="3">
    <source>
        <dbReference type="ARBA" id="ARBA00023163"/>
    </source>
</evidence>
<dbReference type="GO" id="GO:0003700">
    <property type="term" value="F:DNA-binding transcription factor activity"/>
    <property type="evidence" value="ECO:0007669"/>
    <property type="project" value="InterPro"/>
</dbReference>
<keyword evidence="3" id="KW-0804">Transcription</keyword>
<keyword evidence="6" id="KW-1185">Reference proteome</keyword>
<evidence type="ECO:0000256" key="2">
    <source>
        <dbReference type="ARBA" id="ARBA00023125"/>
    </source>
</evidence>
<protein>
    <recommendedName>
        <fullName evidence="4">HTH deoR-type domain-containing protein</fullName>
    </recommendedName>
</protein>
<accession>A0A2N0ZAQ6</accession>
<dbReference type="PROSITE" id="PS51000">
    <property type="entry name" value="HTH_DEOR_2"/>
    <property type="match status" value="1"/>
</dbReference>
<organism evidence="5 6">
    <name type="scientific">Cytobacillus horneckiae</name>
    <dbReference type="NCBI Taxonomy" id="549687"/>
    <lineage>
        <taxon>Bacteria</taxon>
        <taxon>Bacillati</taxon>
        <taxon>Bacillota</taxon>
        <taxon>Bacilli</taxon>
        <taxon>Bacillales</taxon>
        <taxon>Bacillaceae</taxon>
        <taxon>Cytobacillus</taxon>
    </lineage>
</organism>
<dbReference type="RefSeq" id="WP_066197654.1">
    <property type="nucleotide sequence ID" value="NZ_JARMMB010000018.1"/>
</dbReference>
<evidence type="ECO:0000256" key="1">
    <source>
        <dbReference type="ARBA" id="ARBA00023015"/>
    </source>
</evidence>
<dbReference type="PROSITE" id="PS00894">
    <property type="entry name" value="HTH_DEOR_1"/>
    <property type="match status" value="1"/>
</dbReference>
<comment type="caution">
    <text evidence="5">The sequence shown here is derived from an EMBL/GenBank/DDBJ whole genome shotgun (WGS) entry which is preliminary data.</text>
</comment>
<name>A0A2N0ZAQ6_9BACI</name>
<evidence type="ECO:0000313" key="5">
    <source>
        <dbReference type="EMBL" id="PKG26586.1"/>
    </source>
</evidence>
<feature type="domain" description="HTH deoR-type" evidence="4">
    <location>
        <begin position="31"/>
        <end position="88"/>
    </location>
</feature>
<keyword evidence="2" id="KW-0238">DNA-binding</keyword>
<evidence type="ECO:0000259" key="4">
    <source>
        <dbReference type="PROSITE" id="PS51000"/>
    </source>
</evidence>
<proteinExistence type="predicted"/>
<dbReference type="InterPro" id="IPR001034">
    <property type="entry name" value="DeoR_HTH"/>
</dbReference>
<evidence type="ECO:0000313" key="6">
    <source>
        <dbReference type="Proteomes" id="UP000233343"/>
    </source>
</evidence>
<keyword evidence="1" id="KW-0805">Transcription regulation</keyword>
<dbReference type="AlphaFoldDB" id="A0A2N0ZAQ6"/>
<dbReference type="Proteomes" id="UP000233343">
    <property type="component" value="Unassembled WGS sequence"/>
</dbReference>
<sequence length="106" mass="12421">MNLVYIVDLCTFVLFINNQHFIAEVSKKWLAHERYEKIVDLLRKNKAIKVSSVTKLFCVSTETVRRDLDHAEIGQIDRIDRIISDSELSEIILKKYEKEGIEIVNK</sequence>
<dbReference type="InterPro" id="IPR018356">
    <property type="entry name" value="Tscrpt_reg_HTH_DeoR_CS"/>
</dbReference>
<dbReference type="InterPro" id="IPR036390">
    <property type="entry name" value="WH_DNA-bd_sf"/>
</dbReference>
<reference evidence="5 6" key="1">
    <citation type="journal article" date="2010" name="Int. J. Syst. Evol. Microbiol.">
        <title>Bacillus horneckiae sp. nov., isolated from a spacecraft-assembly clean room.</title>
        <authorList>
            <person name="Vaishampayan P."/>
            <person name="Probst A."/>
            <person name="Krishnamurthi S."/>
            <person name="Ghosh S."/>
            <person name="Osman S."/>
            <person name="McDowall A."/>
            <person name="Ruckmani A."/>
            <person name="Mayilraj S."/>
            <person name="Venkateswaran K."/>
        </authorList>
    </citation>
    <scope>NUCLEOTIDE SEQUENCE [LARGE SCALE GENOMIC DNA]</scope>
    <source>
        <strain evidence="6">1PO1SC</strain>
    </source>
</reference>
<dbReference type="Pfam" id="PF08220">
    <property type="entry name" value="HTH_DeoR"/>
    <property type="match status" value="1"/>
</dbReference>
<dbReference type="GO" id="GO:0003677">
    <property type="term" value="F:DNA binding"/>
    <property type="evidence" value="ECO:0007669"/>
    <property type="project" value="UniProtKB-KW"/>
</dbReference>
<dbReference type="SUPFAM" id="SSF46785">
    <property type="entry name" value="Winged helix' DNA-binding domain"/>
    <property type="match status" value="1"/>
</dbReference>
<dbReference type="EMBL" id="PISD01000063">
    <property type="protein sequence ID" value="PKG26586.1"/>
    <property type="molecule type" value="Genomic_DNA"/>
</dbReference>